<reference evidence="2 3" key="1">
    <citation type="submission" date="2020-02" db="EMBL/GenBank/DDBJ databases">
        <title>Full genome sequence of Nocardioides sp. R-3366.</title>
        <authorList>
            <person name="Im W.-T."/>
        </authorList>
    </citation>
    <scope>NUCLEOTIDE SEQUENCE [LARGE SCALE GENOMIC DNA]</scope>
    <source>
        <strain evidence="2 3">R-3366</strain>
    </source>
</reference>
<keyword evidence="3" id="KW-1185">Reference proteome</keyword>
<dbReference type="Proteomes" id="UP000502996">
    <property type="component" value="Chromosome"/>
</dbReference>
<dbReference type="AlphaFoldDB" id="A0A6G6WEB6"/>
<dbReference type="SUPFAM" id="SSF52141">
    <property type="entry name" value="Uracil-DNA glycosylase-like"/>
    <property type="match status" value="1"/>
</dbReference>
<dbReference type="RefSeq" id="WP_165233368.1">
    <property type="nucleotide sequence ID" value="NZ_CP049257.1"/>
</dbReference>
<dbReference type="InterPro" id="IPR036895">
    <property type="entry name" value="Uracil-DNA_glycosylase-like_sf"/>
</dbReference>
<dbReference type="Pfam" id="PF03167">
    <property type="entry name" value="UDG"/>
    <property type="match status" value="1"/>
</dbReference>
<dbReference type="EMBL" id="CP049257">
    <property type="protein sequence ID" value="QIG43582.1"/>
    <property type="molecule type" value="Genomic_DNA"/>
</dbReference>
<sequence length="185" mass="19476">MHEPHVGAVNRFVEALATERGAPVPYVDPDSGGVGARVLMVLETPSRRGALRSGMVSVDNDDATARNLWLALRDTGTPRSLGLLWNAVPWYVGTERRNAAVTRADEGAGAEVLLRLLALLPEVRVVLPFGRPAGRCVAVVGAELAGRGIAVVASIHPSPNNYAARPHARVEVEGALVRTRGLAGG</sequence>
<gene>
    <name evidence="2" type="ORF">G5V58_13170</name>
</gene>
<accession>A0A6G6WEB6</accession>
<dbReference type="KEGG" id="nano:G5V58_13170"/>
<dbReference type="Gene3D" id="3.40.470.10">
    <property type="entry name" value="Uracil-DNA glycosylase-like domain"/>
    <property type="match status" value="1"/>
</dbReference>
<protein>
    <submittedName>
        <fullName evidence="2">Uracil-DNA glycosylase</fullName>
    </submittedName>
</protein>
<dbReference type="InterPro" id="IPR005122">
    <property type="entry name" value="Uracil-DNA_glycosylase-like"/>
</dbReference>
<evidence type="ECO:0000313" key="2">
    <source>
        <dbReference type="EMBL" id="QIG43582.1"/>
    </source>
</evidence>
<feature type="domain" description="Uracil-DNA glycosylase-like" evidence="1">
    <location>
        <begin position="31"/>
        <end position="164"/>
    </location>
</feature>
<dbReference type="CDD" id="cd10035">
    <property type="entry name" value="UDG_like"/>
    <property type="match status" value="1"/>
</dbReference>
<proteinExistence type="predicted"/>
<evidence type="ECO:0000259" key="1">
    <source>
        <dbReference type="Pfam" id="PF03167"/>
    </source>
</evidence>
<name>A0A6G6WEB6_9ACTN</name>
<evidence type="ECO:0000313" key="3">
    <source>
        <dbReference type="Proteomes" id="UP000502996"/>
    </source>
</evidence>
<organism evidence="2 3">
    <name type="scientific">Nocardioides anomalus</name>
    <dbReference type="NCBI Taxonomy" id="2712223"/>
    <lineage>
        <taxon>Bacteria</taxon>
        <taxon>Bacillati</taxon>
        <taxon>Actinomycetota</taxon>
        <taxon>Actinomycetes</taxon>
        <taxon>Propionibacteriales</taxon>
        <taxon>Nocardioidaceae</taxon>
        <taxon>Nocardioides</taxon>
    </lineage>
</organism>